<name>A0A3N0YH75_ANAGA</name>
<comment type="caution">
    <text evidence="1">The sequence shown here is derived from an EMBL/GenBank/DDBJ whole genome shotgun (WGS) entry which is preliminary data.</text>
</comment>
<sequence length="164" mass="19023">NMDPLLPNLQIVDTTVPKDRQQCLLKASKEAKSLASYNIRYEKSTVLDKRTACEEAKKRCWAVTSTPSEVQYLGQLHLNFGKYNGQSFKWLVENDVGYINLLDLHIKECCHPDRKASQGDWVKDLLLRYVQLHPQVSCHLKINVDRAIYGQGCFRSFTFLEMWQ</sequence>
<dbReference type="EMBL" id="RJVU01042551">
    <property type="protein sequence ID" value="ROL45606.1"/>
    <property type="molecule type" value="Genomic_DNA"/>
</dbReference>
<protein>
    <submittedName>
        <fullName evidence="1">Uncharacterized protein</fullName>
    </submittedName>
</protein>
<feature type="non-terminal residue" evidence="1">
    <location>
        <position position="1"/>
    </location>
</feature>
<dbReference type="OrthoDB" id="8960663at2759"/>
<evidence type="ECO:0000313" key="1">
    <source>
        <dbReference type="EMBL" id="ROL45606.1"/>
    </source>
</evidence>
<accession>A0A3N0YH75</accession>
<organism evidence="1 2">
    <name type="scientific">Anabarilius grahami</name>
    <name type="common">Kanglang fish</name>
    <name type="synonym">Barilius grahami</name>
    <dbReference type="NCBI Taxonomy" id="495550"/>
    <lineage>
        <taxon>Eukaryota</taxon>
        <taxon>Metazoa</taxon>
        <taxon>Chordata</taxon>
        <taxon>Craniata</taxon>
        <taxon>Vertebrata</taxon>
        <taxon>Euteleostomi</taxon>
        <taxon>Actinopterygii</taxon>
        <taxon>Neopterygii</taxon>
        <taxon>Teleostei</taxon>
        <taxon>Ostariophysi</taxon>
        <taxon>Cypriniformes</taxon>
        <taxon>Xenocyprididae</taxon>
        <taxon>Xenocypridinae</taxon>
        <taxon>Xenocypridinae incertae sedis</taxon>
        <taxon>Anabarilius</taxon>
    </lineage>
</organism>
<dbReference type="AlphaFoldDB" id="A0A3N0YH75"/>
<gene>
    <name evidence="1" type="ORF">DPX16_17722</name>
</gene>
<evidence type="ECO:0000313" key="2">
    <source>
        <dbReference type="Proteomes" id="UP000281406"/>
    </source>
</evidence>
<keyword evidence="2" id="KW-1185">Reference proteome</keyword>
<dbReference type="Proteomes" id="UP000281406">
    <property type="component" value="Unassembled WGS sequence"/>
</dbReference>
<reference evidence="1 2" key="1">
    <citation type="submission" date="2018-10" db="EMBL/GenBank/DDBJ databases">
        <title>Genome assembly for a Yunnan-Guizhou Plateau 3E fish, Anabarilius grahami (Regan), and its evolutionary and genetic applications.</title>
        <authorList>
            <person name="Jiang W."/>
        </authorList>
    </citation>
    <scope>NUCLEOTIDE SEQUENCE [LARGE SCALE GENOMIC DNA]</scope>
    <source>
        <strain evidence="1">AG-KIZ</strain>
        <tissue evidence="1">Muscle</tissue>
    </source>
</reference>
<proteinExistence type="predicted"/>